<proteinExistence type="predicted"/>
<reference evidence="1" key="1">
    <citation type="journal article" date="2021" name="Nat. Commun.">
        <title>Genetic determinants of endophytism in the Arabidopsis root mycobiome.</title>
        <authorList>
            <person name="Mesny F."/>
            <person name="Miyauchi S."/>
            <person name="Thiergart T."/>
            <person name="Pickel B."/>
            <person name="Atanasova L."/>
            <person name="Karlsson M."/>
            <person name="Huettel B."/>
            <person name="Barry K.W."/>
            <person name="Haridas S."/>
            <person name="Chen C."/>
            <person name="Bauer D."/>
            <person name="Andreopoulos W."/>
            <person name="Pangilinan J."/>
            <person name="LaButti K."/>
            <person name="Riley R."/>
            <person name="Lipzen A."/>
            <person name="Clum A."/>
            <person name="Drula E."/>
            <person name="Henrissat B."/>
            <person name="Kohler A."/>
            <person name="Grigoriev I.V."/>
            <person name="Martin F.M."/>
            <person name="Hacquard S."/>
        </authorList>
    </citation>
    <scope>NUCLEOTIDE SEQUENCE</scope>
    <source>
        <strain evidence="1">MPI-SDFR-AT-0073</strain>
    </source>
</reference>
<evidence type="ECO:0008006" key="3">
    <source>
        <dbReference type="Google" id="ProtNLM"/>
    </source>
</evidence>
<gene>
    <name evidence="1" type="ORF">BKA67DRAFT_552310</name>
</gene>
<accession>A0A9P9A0X3</accession>
<comment type="caution">
    <text evidence="1">The sequence shown here is derived from an EMBL/GenBank/DDBJ whole genome shotgun (WGS) entry which is preliminary data.</text>
</comment>
<organism evidence="1 2">
    <name type="scientific">Truncatella angustata</name>
    <dbReference type="NCBI Taxonomy" id="152316"/>
    <lineage>
        <taxon>Eukaryota</taxon>
        <taxon>Fungi</taxon>
        <taxon>Dikarya</taxon>
        <taxon>Ascomycota</taxon>
        <taxon>Pezizomycotina</taxon>
        <taxon>Sordariomycetes</taxon>
        <taxon>Xylariomycetidae</taxon>
        <taxon>Amphisphaeriales</taxon>
        <taxon>Sporocadaceae</taxon>
        <taxon>Truncatella</taxon>
    </lineage>
</organism>
<dbReference type="SUPFAM" id="SSF81383">
    <property type="entry name" value="F-box domain"/>
    <property type="match status" value="1"/>
</dbReference>
<sequence length="207" mass="23846">MQTSSSRVPTSAMAGMMIHIPELLEIILLRVDMRTLLVSALRVSMTWHTMITESHRIQRQLFFRADPTSKPQHNTLLQRHFPFVFEHAEHPNDGVVFIVLSEALMIPGDDVPFPDMHWLTENEEIESEDFEDNDSDEEIVQLAEVRSVFLVLFLEQMDFFRIVVHTDVCAHDISSLDQRQSFLFDILGAAHDGHVPDSNIANHRMPM</sequence>
<dbReference type="RefSeq" id="XP_045960790.1">
    <property type="nucleotide sequence ID" value="XM_046101834.1"/>
</dbReference>
<dbReference type="EMBL" id="JAGPXC010000002">
    <property type="protein sequence ID" value="KAH6656556.1"/>
    <property type="molecule type" value="Genomic_DNA"/>
</dbReference>
<keyword evidence="2" id="KW-1185">Reference proteome</keyword>
<dbReference type="Proteomes" id="UP000758603">
    <property type="component" value="Unassembled WGS sequence"/>
</dbReference>
<evidence type="ECO:0000313" key="2">
    <source>
        <dbReference type="Proteomes" id="UP000758603"/>
    </source>
</evidence>
<dbReference type="InterPro" id="IPR036047">
    <property type="entry name" value="F-box-like_dom_sf"/>
</dbReference>
<dbReference type="GeneID" id="70130726"/>
<evidence type="ECO:0000313" key="1">
    <source>
        <dbReference type="EMBL" id="KAH6656556.1"/>
    </source>
</evidence>
<protein>
    <recommendedName>
        <fullName evidence="3">F-box domain-containing protein</fullName>
    </recommendedName>
</protein>
<dbReference type="AlphaFoldDB" id="A0A9P9A0X3"/>
<name>A0A9P9A0X3_9PEZI</name>